<feature type="domain" description="Protein kinase" evidence="5">
    <location>
        <begin position="479"/>
        <end position="735"/>
    </location>
</feature>
<dbReference type="GO" id="GO:0004674">
    <property type="term" value="F:protein serine/threonine kinase activity"/>
    <property type="evidence" value="ECO:0007669"/>
    <property type="project" value="TreeGrafter"/>
</dbReference>
<dbReference type="InterPro" id="IPR000719">
    <property type="entry name" value="Prot_kinase_dom"/>
</dbReference>
<dbReference type="PANTHER" id="PTHR44329:SF288">
    <property type="entry name" value="MITOGEN-ACTIVATED PROTEIN KINASE KINASE KINASE 20"/>
    <property type="match status" value="1"/>
</dbReference>
<name>A0A2Z6RZC2_9GLOM</name>
<organism evidence="6 7">
    <name type="scientific">Rhizophagus clarus</name>
    <dbReference type="NCBI Taxonomy" id="94130"/>
    <lineage>
        <taxon>Eukaryota</taxon>
        <taxon>Fungi</taxon>
        <taxon>Fungi incertae sedis</taxon>
        <taxon>Mucoromycota</taxon>
        <taxon>Glomeromycotina</taxon>
        <taxon>Glomeromycetes</taxon>
        <taxon>Glomerales</taxon>
        <taxon>Glomeraceae</taxon>
        <taxon>Rhizophagus</taxon>
    </lineage>
</organism>
<dbReference type="InterPro" id="IPR001245">
    <property type="entry name" value="Ser-Thr/Tyr_kinase_cat_dom"/>
</dbReference>
<dbReference type="Gene3D" id="1.10.510.10">
    <property type="entry name" value="Transferase(Phosphotransferase) domain 1"/>
    <property type="match status" value="1"/>
</dbReference>
<dbReference type="Proteomes" id="UP000247702">
    <property type="component" value="Unassembled WGS sequence"/>
</dbReference>
<keyword evidence="3" id="KW-0418">Kinase</keyword>
<dbReference type="PANTHER" id="PTHR44329">
    <property type="entry name" value="SERINE/THREONINE-PROTEIN KINASE TNNI3K-RELATED"/>
    <property type="match status" value="1"/>
</dbReference>
<dbReference type="AlphaFoldDB" id="A0A2Z6RZC2"/>
<dbReference type="PROSITE" id="PS50011">
    <property type="entry name" value="PROTEIN_KINASE_DOM"/>
    <property type="match status" value="1"/>
</dbReference>
<keyword evidence="4" id="KW-0067">ATP-binding</keyword>
<evidence type="ECO:0000313" key="7">
    <source>
        <dbReference type="Proteomes" id="UP000247702"/>
    </source>
</evidence>
<evidence type="ECO:0000256" key="3">
    <source>
        <dbReference type="ARBA" id="ARBA00022777"/>
    </source>
</evidence>
<evidence type="ECO:0000256" key="4">
    <source>
        <dbReference type="ARBA" id="ARBA00022840"/>
    </source>
</evidence>
<keyword evidence="1" id="KW-0808">Transferase</keyword>
<dbReference type="GO" id="GO:0005524">
    <property type="term" value="F:ATP binding"/>
    <property type="evidence" value="ECO:0007669"/>
    <property type="project" value="UniProtKB-KW"/>
</dbReference>
<evidence type="ECO:0000313" key="6">
    <source>
        <dbReference type="EMBL" id="GBC06253.1"/>
    </source>
</evidence>
<evidence type="ECO:0000256" key="1">
    <source>
        <dbReference type="ARBA" id="ARBA00022679"/>
    </source>
</evidence>
<comment type="caution">
    <text evidence="6">The sequence shown here is derived from an EMBL/GenBank/DDBJ whole genome shotgun (WGS) entry which is preliminary data.</text>
</comment>
<protein>
    <recommendedName>
        <fullName evidence="5">Protein kinase domain-containing protein</fullName>
    </recommendedName>
</protein>
<dbReference type="EMBL" id="BEXD01004061">
    <property type="protein sequence ID" value="GBC06253.1"/>
    <property type="molecule type" value="Genomic_DNA"/>
</dbReference>
<dbReference type="SUPFAM" id="SSF56112">
    <property type="entry name" value="Protein kinase-like (PK-like)"/>
    <property type="match status" value="1"/>
</dbReference>
<keyword evidence="7" id="KW-1185">Reference proteome</keyword>
<accession>A0A2Z6RZC2</accession>
<reference evidence="6 7" key="1">
    <citation type="submission" date="2017-11" db="EMBL/GenBank/DDBJ databases">
        <title>The genome of Rhizophagus clarus HR1 reveals common genetic basis of auxotrophy among arbuscular mycorrhizal fungi.</title>
        <authorList>
            <person name="Kobayashi Y."/>
        </authorList>
    </citation>
    <scope>NUCLEOTIDE SEQUENCE [LARGE SCALE GENOMIC DNA]</scope>
    <source>
        <strain evidence="6 7">HR1</strain>
    </source>
</reference>
<dbReference type="Pfam" id="PF07714">
    <property type="entry name" value="PK_Tyr_Ser-Thr"/>
    <property type="match status" value="1"/>
</dbReference>
<gene>
    <name evidence="6" type="ORF">RclHR1_06710003</name>
</gene>
<keyword evidence="2" id="KW-0547">Nucleotide-binding</keyword>
<evidence type="ECO:0000256" key="2">
    <source>
        <dbReference type="ARBA" id="ARBA00022741"/>
    </source>
</evidence>
<evidence type="ECO:0000259" key="5">
    <source>
        <dbReference type="PROSITE" id="PS50011"/>
    </source>
</evidence>
<dbReference type="InterPro" id="IPR011009">
    <property type="entry name" value="Kinase-like_dom_sf"/>
</dbReference>
<dbReference type="PRINTS" id="PR00109">
    <property type="entry name" value="TYRKINASE"/>
</dbReference>
<proteinExistence type="predicted"/>
<dbReference type="InterPro" id="IPR051681">
    <property type="entry name" value="Ser/Thr_Kinases-Pseudokinases"/>
</dbReference>
<sequence length="889" mass="103348">MDYRSTFRLTKRLKSSSLPISFIPYNRNKDNYRLHNANLNLFTWATFDVIIYTDNSIEYNSHEDKDIFQHDIQEFRGWCEKCSTILYFKQVVSDYLPSPSHIDDNCKLCGKVIDQHALLCSDCYQISSGWIRSTLTENSVLVVRLPWWDTYDQCISCNSQLEFTSDCQKQCLCCNIFYIGCRYCLTTNIIFGFTNQSQCKKCGRISFIIINVTEIKKCFLTQDHMSQIVNYTNNNSNPVEIYNFIKNLNCFPLKSSSIDCVSQSQITNLENNGENSLNLDIPITFISFSNKETNCYYCKRKYSQTLLFEQKYCVYCLYVYIDTKQIINNIDYSQISFELLESSLIKIPIFYLPWWDAHHQCFACSSQLELKSHYQKWCSNCFIVYIGCSYCLKTNIIFGITKQSQCKKCKRIFFINIDISGNDVIDEFLCFTKLNFDSNFQIDDYIKNPNPLEIYNSFKDKLNHSTSKLKINWIPYSQIRDLEKIAEGGYGIIYKANIDNEIVAVKGFLNSQDQLKSLYQCYEEKFECIIRCHGITKNPITNELMFVMKYANGGNLRDYLQKNFALITWKKKLHILWRISDGLQTIHEKDFIHRDFHSGNILVEIIESGSYSKVDQYLIGDLGLSQPANNTLSNNEIYGVIPYIAPEIFKGAKFSKASDIYSMGMIMWELTTGCKPFANIEHDTDFIYEIIDGKRPEITDDTPEDFANLMKKCWNSDPEKRPLAKKICETINHWLTTNDDDIIFNQAEEIRLELIKSRILGPEFSEPCHSQAIYTSRPLNSLISKPSSVISSTVIPSNTKQNNKLETLIEESNGDDEYITKEYELEIDDIRRESIIQNSNTQHCPNSPSSETNPLRKRNIEELNFEIQNNGKHIKTGDNILNKEFTVKE</sequence>